<dbReference type="PANTHER" id="PTHR43065:SF42">
    <property type="entry name" value="TWO-COMPONENT SENSOR PPRA"/>
    <property type="match status" value="1"/>
</dbReference>
<evidence type="ECO:0000259" key="4">
    <source>
        <dbReference type="PROSITE" id="PS50109"/>
    </source>
</evidence>
<gene>
    <name evidence="7" type="ORF">DN745_13345</name>
</gene>
<dbReference type="PROSITE" id="PS50113">
    <property type="entry name" value="PAC"/>
    <property type="match status" value="2"/>
</dbReference>
<dbReference type="Pfam" id="PF13426">
    <property type="entry name" value="PAS_9"/>
    <property type="match status" value="1"/>
</dbReference>
<feature type="domain" description="Histidine kinase" evidence="4">
    <location>
        <begin position="284"/>
        <end position="520"/>
    </location>
</feature>
<dbReference type="EMBL" id="CP030032">
    <property type="protein sequence ID" value="AWV90261.1"/>
    <property type="molecule type" value="Genomic_DNA"/>
</dbReference>
<dbReference type="GO" id="GO:0000155">
    <property type="term" value="F:phosphorelay sensor kinase activity"/>
    <property type="evidence" value="ECO:0007669"/>
    <property type="project" value="InterPro"/>
</dbReference>
<dbReference type="Gene3D" id="3.30.565.10">
    <property type="entry name" value="Histidine kinase-like ATPase, C-terminal domain"/>
    <property type="match status" value="1"/>
</dbReference>
<proteinExistence type="predicted"/>
<reference evidence="7 8" key="1">
    <citation type="submission" date="2018-06" db="EMBL/GenBank/DDBJ databases">
        <title>Lujinxingia sediminis gen. nov. sp. nov., a new facultative anaerobic member of the class Deltaproteobacteria, and proposal of Lujinxingaceae fam. nov.</title>
        <authorList>
            <person name="Guo L.-Y."/>
            <person name="Li C.-M."/>
            <person name="Wang S."/>
            <person name="Du Z.-J."/>
        </authorList>
    </citation>
    <scope>NUCLEOTIDE SEQUENCE [LARGE SCALE GENOMIC DNA]</scope>
    <source>
        <strain evidence="7 8">FA350</strain>
    </source>
</reference>
<dbReference type="SMART" id="SM00387">
    <property type="entry name" value="HATPase_c"/>
    <property type="match status" value="1"/>
</dbReference>
<dbReference type="KEGG" id="bsed:DN745_13345"/>
<dbReference type="SMART" id="SM00091">
    <property type="entry name" value="PAS"/>
    <property type="match status" value="2"/>
</dbReference>
<dbReference type="InterPro" id="IPR000700">
    <property type="entry name" value="PAS-assoc_C"/>
</dbReference>
<sequence>MPPNVDPENTDPKRRLSKGWSMPSFEFIVESIDEGVLLCDLEGCIFYVNQRMAKMLGYRVEKMIGEELFDFMTPQWAAAARENLARRALGVADVFEHEFRHRDGHALLTLVATRPIRMEDLESYEASLVAVTDISERTQAIEMLRRSEESFRTLSENSPDGILIHRDLKILYANPALARLLGYQSPEELCAVPIRDIARDQDIASLPERIAHANPNTTMTPFEEHQIRRKDGTVILVETAHYRGLYANQAAVISVLRDISARKELQSKTMQLDRMLAAGTLAAGIGHEINNPLAFISGHLDLALEEVIGDLALIEDTPPELPLAPEHRQELITSMQDIKHSLEVAHRGSMRIRDIVENLRLFTREEYEAPYPVELIDVLESTIQMLGDELPSSTQVIRDFGEVPPIIGYESGLGQVLLNLLINAAQALQEVERAQRELKISVYQQEGAVFINICDTGGGISPANIAHIFEPFFTTKPPHRGTGLGLTISKKLMTRMGGTLEVTSRPTRGTCALLCLKPAR</sequence>
<dbReference type="CDD" id="cd00130">
    <property type="entry name" value="PAS"/>
    <property type="match status" value="2"/>
</dbReference>
<evidence type="ECO:0000259" key="5">
    <source>
        <dbReference type="PROSITE" id="PS50112"/>
    </source>
</evidence>
<dbReference type="OrthoDB" id="9805967at2"/>
<dbReference type="InterPro" id="IPR003594">
    <property type="entry name" value="HATPase_dom"/>
</dbReference>
<dbReference type="Pfam" id="PF00512">
    <property type="entry name" value="HisKA"/>
    <property type="match status" value="1"/>
</dbReference>
<dbReference type="InterPro" id="IPR035965">
    <property type="entry name" value="PAS-like_dom_sf"/>
</dbReference>
<dbReference type="Gene3D" id="3.30.450.20">
    <property type="entry name" value="PAS domain"/>
    <property type="match status" value="2"/>
</dbReference>
<keyword evidence="8" id="KW-1185">Reference proteome</keyword>
<dbReference type="NCBIfam" id="TIGR00229">
    <property type="entry name" value="sensory_box"/>
    <property type="match status" value="2"/>
</dbReference>
<evidence type="ECO:0000256" key="1">
    <source>
        <dbReference type="ARBA" id="ARBA00000085"/>
    </source>
</evidence>
<dbReference type="InterPro" id="IPR005467">
    <property type="entry name" value="His_kinase_dom"/>
</dbReference>
<evidence type="ECO:0000256" key="2">
    <source>
        <dbReference type="ARBA" id="ARBA00012438"/>
    </source>
</evidence>
<dbReference type="PANTHER" id="PTHR43065">
    <property type="entry name" value="SENSOR HISTIDINE KINASE"/>
    <property type="match status" value="1"/>
</dbReference>
<dbReference type="PROSITE" id="PS50112">
    <property type="entry name" value="PAS"/>
    <property type="match status" value="1"/>
</dbReference>
<dbReference type="Proteomes" id="UP000249799">
    <property type="component" value="Chromosome"/>
</dbReference>
<dbReference type="SUPFAM" id="SSF55785">
    <property type="entry name" value="PYP-like sensor domain (PAS domain)"/>
    <property type="match status" value="2"/>
</dbReference>
<dbReference type="EC" id="2.7.13.3" evidence="2"/>
<evidence type="ECO:0000256" key="3">
    <source>
        <dbReference type="ARBA" id="ARBA00022553"/>
    </source>
</evidence>
<dbReference type="PRINTS" id="PR00344">
    <property type="entry name" value="BCTRLSENSOR"/>
</dbReference>
<dbReference type="Pfam" id="PF02518">
    <property type="entry name" value="HATPase_c"/>
    <property type="match status" value="1"/>
</dbReference>
<feature type="domain" description="PAC" evidence="6">
    <location>
        <begin position="93"/>
        <end position="146"/>
    </location>
</feature>
<dbReference type="SUPFAM" id="SSF47384">
    <property type="entry name" value="Homodimeric domain of signal transducing histidine kinase"/>
    <property type="match status" value="1"/>
</dbReference>
<feature type="domain" description="PAS" evidence="5">
    <location>
        <begin position="21"/>
        <end position="75"/>
    </location>
</feature>
<dbReference type="SUPFAM" id="SSF55874">
    <property type="entry name" value="ATPase domain of HSP90 chaperone/DNA topoisomerase II/histidine kinase"/>
    <property type="match status" value="1"/>
</dbReference>
<evidence type="ECO:0000259" key="6">
    <source>
        <dbReference type="PROSITE" id="PS50113"/>
    </source>
</evidence>
<organism evidence="7 8">
    <name type="scientific">Bradymonas sediminis</name>
    <dbReference type="NCBI Taxonomy" id="1548548"/>
    <lineage>
        <taxon>Bacteria</taxon>
        <taxon>Deltaproteobacteria</taxon>
        <taxon>Bradymonadales</taxon>
        <taxon>Bradymonadaceae</taxon>
        <taxon>Bradymonas</taxon>
    </lineage>
</organism>
<comment type="catalytic activity">
    <reaction evidence="1">
        <text>ATP + protein L-histidine = ADP + protein N-phospho-L-histidine.</text>
        <dbReference type="EC" id="2.7.13.3"/>
    </reaction>
</comment>
<dbReference type="InterPro" id="IPR036097">
    <property type="entry name" value="HisK_dim/P_sf"/>
</dbReference>
<dbReference type="InterPro" id="IPR000014">
    <property type="entry name" value="PAS"/>
</dbReference>
<dbReference type="InterPro" id="IPR004358">
    <property type="entry name" value="Sig_transdc_His_kin-like_C"/>
</dbReference>
<protein>
    <recommendedName>
        <fullName evidence="2">histidine kinase</fullName>
        <ecNumber evidence="2">2.7.13.3</ecNumber>
    </recommendedName>
</protein>
<dbReference type="InterPro" id="IPR036890">
    <property type="entry name" value="HATPase_C_sf"/>
</dbReference>
<dbReference type="Gene3D" id="1.10.287.130">
    <property type="match status" value="1"/>
</dbReference>
<dbReference type="PROSITE" id="PS50109">
    <property type="entry name" value="HIS_KIN"/>
    <property type="match status" value="1"/>
</dbReference>
<feature type="domain" description="PAC" evidence="6">
    <location>
        <begin position="221"/>
        <end position="271"/>
    </location>
</feature>
<accession>A0A2Z4FMQ5</accession>
<name>A0A2Z4FMQ5_9DELT</name>
<evidence type="ECO:0000313" key="7">
    <source>
        <dbReference type="EMBL" id="AWV90261.1"/>
    </source>
</evidence>
<dbReference type="InterPro" id="IPR003661">
    <property type="entry name" value="HisK_dim/P_dom"/>
</dbReference>
<dbReference type="AlphaFoldDB" id="A0A2Z4FMQ5"/>
<dbReference type="CDD" id="cd00082">
    <property type="entry name" value="HisKA"/>
    <property type="match status" value="1"/>
</dbReference>
<dbReference type="SMART" id="SM00388">
    <property type="entry name" value="HisKA"/>
    <property type="match status" value="1"/>
</dbReference>
<keyword evidence="3" id="KW-0597">Phosphoprotein</keyword>
<evidence type="ECO:0000313" key="8">
    <source>
        <dbReference type="Proteomes" id="UP000249799"/>
    </source>
</evidence>
<dbReference type="Pfam" id="PF13188">
    <property type="entry name" value="PAS_8"/>
    <property type="match status" value="1"/>
</dbReference>